<gene>
    <name evidence="2" type="ORF">ECPE_LOCUS5821</name>
</gene>
<dbReference type="InterPro" id="IPR057589">
    <property type="entry name" value="GT_PLOD"/>
</dbReference>
<evidence type="ECO:0000259" key="1">
    <source>
        <dbReference type="Pfam" id="PF25342"/>
    </source>
</evidence>
<organism evidence="4">
    <name type="scientific">Echinostoma caproni</name>
    <dbReference type="NCBI Taxonomy" id="27848"/>
    <lineage>
        <taxon>Eukaryota</taxon>
        <taxon>Metazoa</taxon>
        <taxon>Spiralia</taxon>
        <taxon>Lophotrochozoa</taxon>
        <taxon>Platyhelminthes</taxon>
        <taxon>Trematoda</taxon>
        <taxon>Digenea</taxon>
        <taxon>Plagiorchiida</taxon>
        <taxon>Echinostomata</taxon>
        <taxon>Echinostomatoidea</taxon>
        <taxon>Echinostomatidae</taxon>
        <taxon>Echinostoma</taxon>
    </lineage>
</organism>
<dbReference type="PANTHER" id="PTHR10730:SF45">
    <property type="entry name" value="PROCOLLAGEN-LYSINE,2-OXOGLUTARATE 5-DIOXYGENASE"/>
    <property type="match status" value="1"/>
</dbReference>
<dbReference type="GO" id="GO:0008475">
    <property type="term" value="F:procollagen-lysine 5-dioxygenase activity"/>
    <property type="evidence" value="ECO:0007669"/>
    <property type="project" value="TreeGrafter"/>
</dbReference>
<name>A0A183AFT6_9TREM</name>
<dbReference type="Pfam" id="PF25342">
    <property type="entry name" value="GT_PLOD"/>
    <property type="match status" value="1"/>
</dbReference>
<reference evidence="4" key="1">
    <citation type="submission" date="2016-06" db="UniProtKB">
        <authorList>
            <consortium name="WormBaseParasite"/>
        </authorList>
    </citation>
    <scope>IDENTIFICATION</scope>
</reference>
<protein>
    <submittedName>
        <fullName evidence="4">Procollagen-lysine 5-dioxygenase</fullName>
    </submittedName>
</protein>
<evidence type="ECO:0000313" key="4">
    <source>
        <dbReference type="WBParaSite" id="ECPE_0000583401-mRNA-1"/>
    </source>
</evidence>
<dbReference type="PANTHER" id="PTHR10730">
    <property type="entry name" value="PROCOLLAGEN-LYSINE,2-OXOGLUTARATE 5-DIOXYGENASE/GLYCOSYLTRANSFERASE 25 FAMILY MEMBER"/>
    <property type="match status" value="1"/>
</dbReference>
<dbReference type="InterPro" id="IPR050757">
    <property type="entry name" value="Collagen_mod_GT25"/>
</dbReference>
<dbReference type="OrthoDB" id="69177at2759"/>
<keyword evidence="3" id="KW-1185">Reference proteome</keyword>
<dbReference type="AlphaFoldDB" id="A0A183AFT6"/>
<accession>A0A183AFT6</accession>
<dbReference type="WBParaSite" id="ECPE_0000583401-mRNA-1">
    <property type="protein sequence ID" value="ECPE_0000583401-mRNA-1"/>
    <property type="gene ID" value="ECPE_0000583401"/>
</dbReference>
<evidence type="ECO:0000313" key="2">
    <source>
        <dbReference type="EMBL" id="VDP76634.1"/>
    </source>
</evidence>
<dbReference type="Pfam" id="PF25238">
    <property type="entry name" value="OGFOD2-like"/>
    <property type="match status" value="1"/>
</dbReference>
<sequence>MGEKWVGGDVANTVGGGQKVKLLKRELESMKNEKDLLVLFVDSYDVILLDTKQNLLKAYKSLGASVIFGAEDFCWPEKSLADVYPTVKPGQKRFLNSGAFMGPASHLFKIVSAFEIKDDDDDQLYYTNIFLNSEMRVELNSLSNYLAYTWTPKMGCQHCDETAITMDGPEKSADFQKKIAQNFTENYGAQYRSVTWFDSLEDEGEGNARYRAMTHCLDMEECQFMFSIDAIVQLTDANTLEHLVRANRSFLAPMVTRREKLWSNFWGALSKGGYYARSDDYVEIVEGTRKGVWNVPLIRDVYLLSRKAVQHIMDKQLISATEVEMELCRIAREKSLIKYTIAILKDAIVLFQNIFMLVDNQRSFGYLIYADTYTGEHLHNDLWQVFDNPLDWEEQYIHKDYHKLVAPTVGMTDIEQPCPDVFWYPMVTEKFCRQLIEEMEHFGQWSDGKNYDPRLEGGYENVPTRDIHMRQVGWEEHWLHILRKYVHPMQMKLFQGYDDKGGGIRFVRYNCSVKDTKVGWVLVSPGRVTHLHEGLETSSGTRTRLDYGTAATYSCTAGELVKLERLERAATRLAGL</sequence>
<proteinExistence type="predicted"/>
<dbReference type="EMBL" id="UZAN01042725">
    <property type="protein sequence ID" value="VDP76634.1"/>
    <property type="molecule type" value="Genomic_DNA"/>
</dbReference>
<evidence type="ECO:0000313" key="3">
    <source>
        <dbReference type="Proteomes" id="UP000272942"/>
    </source>
</evidence>
<dbReference type="GO" id="GO:0005783">
    <property type="term" value="C:endoplasmic reticulum"/>
    <property type="evidence" value="ECO:0007669"/>
    <property type="project" value="TreeGrafter"/>
</dbReference>
<dbReference type="Proteomes" id="UP000272942">
    <property type="component" value="Unassembled WGS sequence"/>
</dbReference>
<feature type="domain" description="PLOD1-3-like GT" evidence="1">
    <location>
        <begin position="1"/>
        <end position="140"/>
    </location>
</feature>
<reference evidence="2 3" key="2">
    <citation type="submission" date="2018-11" db="EMBL/GenBank/DDBJ databases">
        <authorList>
            <consortium name="Pathogen Informatics"/>
        </authorList>
    </citation>
    <scope>NUCLEOTIDE SEQUENCE [LARGE SCALE GENOMIC DNA]</scope>
    <source>
        <strain evidence="2 3">Egypt</strain>
    </source>
</reference>